<evidence type="ECO:0000313" key="2">
    <source>
        <dbReference type="EMBL" id="AEE49362.1"/>
    </source>
</evidence>
<dbReference type="KEGG" id="hhy:Halhy_1468"/>
<name>F4KXF4_HALH1</name>
<dbReference type="EMBL" id="CP002691">
    <property type="protein sequence ID" value="AEE49362.1"/>
    <property type="molecule type" value="Genomic_DNA"/>
</dbReference>
<dbReference type="Proteomes" id="UP000008461">
    <property type="component" value="Chromosome"/>
</dbReference>
<gene>
    <name evidence="2" type="ordered locus">Halhy_1468</name>
</gene>
<reference key="2">
    <citation type="submission" date="2011-04" db="EMBL/GenBank/DDBJ databases">
        <title>Complete sequence of chromosome of Haliscomenobacter hydrossis DSM 1100.</title>
        <authorList>
            <consortium name="US DOE Joint Genome Institute (JGI-PGF)"/>
            <person name="Lucas S."/>
            <person name="Han J."/>
            <person name="Lapidus A."/>
            <person name="Bruce D."/>
            <person name="Goodwin L."/>
            <person name="Pitluck S."/>
            <person name="Peters L."/>
            <person name="Kyrpides N."/>
            <person name="Mavromatis K."/>
            <person name="Ivanova N."/>
            <person name="Ovchinnikova G."/>
            <person name="Pagani I."/>
            <person name="Daligault H."/>
            <person name="Detter J.C."/>
            <person name="Han C."/>
            <person name="Land M."/>
            <person name="Hauser L."/>
            <person name="Markowitz V."/>
            <person name="Cheng J.-F."/>
            <person name="Hugenholtz P."/>
            <person name="Woyke T."/>
            <person name="Wu D."/>
            <person name="Verbarg S."/>
            <person name="Frueling A."/>
            <person name="Brambilla E."/>
            <person name="Klenk H.-P."/>
            <person name="Eisen J.A."/>
        </authorList>
    </citation>
    <scope>NUCLEOTIDE SEQUENCE</scope>
    <source>
        <strain>DSM 1100</strain>
    </source>
</reference>
<dbReference type="STRING" id="760192.Halhy_1468"/>
<dbReference type="HOGENOM" id="CLU_3168745_0_0_10"/>
<reference evidence="2 3" key="1">
    <citation type="journal article" date="2011" name="Stand. Genomic Sci.">
        <title>Complete genome sequence of Haliscomenobacter hydrossis type strain (O).</title>
        <authorList>
            <consortium name="US DOE Joint Genome Institute (JGI-PGF)"/>
            <person name="Daligault H."/>
            <person name="Lapidus A."/>
            <person name="Zeytun A."/>
            <person name="Nolan M."/>
            <person name="Lucas S."/>
            <person name="Del Rio T.G."/>
            <person name="Tice H."/>
            <person name="Cheng J.F."/>
            <person name="Tapia R."/>
            <person name="Han C."/>
            <person name="Goodwin L."/>
            <person name="Pitluck S."/>
            <person name="Liolios K."/>
            <person name="Pagani I."/>
            <person name="Ivanova N."/>
            <person name="Huntemann M."/>
            <person name="Mavromatis K."/>
            <person name="Mikhailova N."/>
            <person name="Pati A."/>
            <person name="Chen A."/>
            <person name="Palaniappan K."/>
            <person name="Land M."/>
            <person name="Hauser L."/>
            <person name="Brambilla E.M."/>
            <person name="Rohde M."/>
            <person name="Verbarg S."/>
            <person name="Goker M."/>
            <person name="Bristow J."/>
            <person name="Eisen J.A."/>
            <person name="Markowitz V."/>
            <person name="Hugenholtz P."/>
            <person name="Kyrpides N.C."/>
            <person name="Klenk H.P."/>
            <person name="Woyke T."/>
        </authorList>
    </citation>
    <scope>NUCLEOTIDE SEQUENCE [LARGE SCALE GENOMIC DNA]</scope>
    <source>
        <strain evidence="3">ATCC 27775 / DSM 1100 / LMG 10767 / O</strain>
    </source>
</reference>
<accession>F4KXF4</accession>
<feature type="region of interest" description="Disordered" evidence="1">
    <location>
        <begin position="23"/>
        <end position="47"/>
    </location>
</feature>
<evidence type="ECO:0000256" key="1">
    <source>
        <dbReference type="SAM" id="MobiDB-lite"/>
    </source>
</evidence>
<organism evidence="2 3">
    <name type="scientific">Haliscomenobacter hydrossis (strain ATCC 27775 / DSM 1100 / LMG 10767 / O)</name>
    <dbReference type="NCBI Taxonomy" id="760192"/>
    <lineage>
        <taxon>Bacteria</taxon>
        <taxon>Pseudomonadati</taxon>
        <taxon>Bacteroidota</taxon>
        <taxon>Saprospiria</taxon>
        <taxon>Saprospirales</taxon>
        <taxon>Haliscomenobacteraceae</taxon>
        <taxon>Haliscomenobacter</taxon>
    </lineage>
</organism>
<dbReference type="AlphaFoldDB" id="F4KXF4"/>
<protein>
    <submittedName>
        <fullName evidence="2">Uncharacterized protein</fullName>
    </submittedName>
</protein>
<sequence length="47" mass="5433">MMGFVLFNQSDMIVKRMKRTKRIGTDFDSPSARPYPPQAEKNPFLSV</sequence>
<keyword evidence="3" id="KW-1185">Reference proteome</keyword>
<proteinExistence type="predicted"/>
<evidence type="ECO:0000313" key="3">
    <source>
        <dbReference type="Proteomes" id="UP000008461"/>
    </source>
</evidence>